<feature type="region of interest" description="Disordered" evidence="2">
    <location>
        <begin position="120"/>
        <end position="148"/>
    </location>
</feature>
<evidence type="ECO:0000313" key="4">
    <source>
        <dbReference type="Proteomes" id="UP000215127"/>
    </source>
</evidence>
<sequence>MSSLDLSTDAGMQRVLRCTASELEQLKLAAKRRIRACSDEHSSRCLGNLFYGLASSSKLFGSILEGHDRPEHRVPKVFDFFNCKWKIQRTIFQQMTDEVDQERKSHQKIAGKAYPQACDGKWKSTSEGGDGGLDQTRPVKRYKTRSQQSTTVLRLIPMATHLKETSIPHIPATTDEPATQSLKSTTSAKAPSSQHTETSAALQVVPTGFMRPVMPHPPPSSFGPNRLPPPSTPPPSSMLTAGEMTNHLLSPDESSKSRSEWTIESFIKDTETKARSMIQTGVEAQIAEERAKWENDRAAIEQNKTKMWDEKLAEHQVAVASWRSDLVKREEMLAHQEAQLSDLKKMLTEQERSLALATSNLEQQKTKWAGEMTERERMLQEREKLFVEAKESLKRAMD</sequence>
<name>A0A1X7RSX1_ZYMT9</name>
<feature type="coiled-coil region" evidence="1">
    <location>
        <begin position="333"/>
        <end position="367"/>
    </location>
</feature>
<keyword evidence="4" id="KW-1185">Reference proteome</keyword>
<keyword evidence="1" id="KW-0175">Coiled coil</keyword>
<evidence type="ECO:0000256" key="2">
    <source>
        <dbReference type="SAM" id="MobiDB-lite"/>
    </source>
</evidence>
<dbReference type="AlphaFoldDB" id="A0A1X7RSX1"/>
<feature type="region of interest" description="Disordered" evidence="2">
    <location>
        <begin position="211"/>
        <end position="242"/>
    </location>
</feature>
<protein>
    <submittedName>
        <fullName evidence="3">Uncharacterized protein</fullName>
    </submittedName>
</protein>
<feature type="compositionally biased region" description="Polar residues" evidence="2">
    <location>
        <begin position="176"/>
        <end position="199"/>
    </location>
</feature>
<evidence type="ECO:0000313" key="3">
    <source>
        <dbReference type="EMBL" id="SMQ50489.1"/>
    </source>
</evidence>
<accession>A0A1X7RSX1</accession>
<evidence type="ECO:0000256" key="1">
    <source>
        <dbReference type="SAM" id="Coils"/>
    </source>
</evidence>
<dbReference type="EMBL" id="LT853696">
    <property type="protein sequence ID" value="SMQ50489.1"/>
    <property type="molecule type" value="Genomic_DNA"/>
</dbReference>
<reference evidence="3 4" key="1">
    <citation type="submission" date="2016-06" db="EMBL/GenBank/DDBJ databases">
        <authorList>
            <person name="Kjaerup R.B."/>
            <person name="Dalgaard T.S."/>
            <person name="Juul-Madsen H.R."/>
        </authorList>
    </citation>
    <scope>NUCLEOTIDE SEQUENCE [LARGE SCALE GENOMIC DNA]</scope>
</reference>
<dbReference type="Proteomes" id="UP000215127">
    <property type="component" value="Chromosome 5"/>
</dbReference>
<gene>
    <name evidence="3" type="ORF">ZT3D7_G5642</name>
</gene>
<feature type="region of interest" description="Disordered" evidence="2">
    <location>
        <begin position="164"/>
        <end position="199"/>
    </location>
</feature>
<feature type="compositionally biased region" description="Pro residues" evidence="2">
    <location>
        <begin position="214"/>
        <end position="236"/>
    </location>
</feature>
<proteinExistence type="predicted"/>
<organism evidence="3 4">
    <name type="scientific">Zymoseptoria tritici (strain ST99CH_3D7)</name>
    <dbReference type="NCBI Taxonomy" id="1276538"/>
    <lineage>
        <taxon>Eukaryota</taxon>
        <taxon>Fungi</taxon>
        <taxon>Dikarya</taxon>
        <taxon>Ascomycota</taxon>
        <taxon>Pezizomycotina</taxon>
        <taxon>Dothideomycetes</taxon>
        <taxon>Dothideomycetidae</taxon>
        <taxon>Mycosphaerellales</taxon>
        <taxon>Mycosphaerellaceae</taxon>
        <taxon>Zymoseptoria</taxon>
    </lineage>
</organism>